<dbReference type="GO" id="GO:0003700">
    <property type="term" value="F:DNA-binding transcription factor activity"/>
    <property type="evidence" value="ECO:0007669"/>
    <property type="project" value="TreeGrafter"/>
</dbReference>
<evidence type="ECO:0000313" key="4">
    <source>
        <dbReference type="EMBL" id="TCP94681.1"/>
    </source>
</evidence>
<dbReference type="InterPro" id="IPR023772">
    <property type="entry name" value="DNA-bd_HTH_TetR-type_CS"/>
</dbReference>
<dbReference type="PROSITE" id="PS50977">
    <property type="entry name" value="HTH_TETR_2"/>
    <property type="match status" value="1"/>
</dbReference>
<dbReference type="InterPro" id="IPR001647">
    <property type="entry name" value="HTH_TetR"/>
</dbReference>
<dbReference type="InterPro" id="IPR050109">
    <property type="entry name" value="HTH-type_TetR-like_transc_reg"/>
</dbReference>
<accession>A0A4R2T082</accession>
<comment type="caution">
    <text evidence="4">The sequence shown here is derived from an EMBL/GenBank/DDBJ whole genome shotgun (WGS) entry which is preliminary data.</text>
</comment>
<dbReference type="Proteomes" id="UP000295763">
    <property type="component" value="Unassembled WGS sequence"/>
</dbReference>
<dbReference type="InterPro" id="IPR054422">
    <property type="entry name" value="TetR-like_HI_0893_C"/>
</dbReference>
<dbReference type="EMBL" id="SLYB01000016">
    <property type="protein sequence ID" value="TCP94681.1"/>
    <property type="molecule type" value="Genomic_DNA"/>
</dbReference>
<gene>
    <name evidence="4" type="ORF">EDC44_11643</name>
</gene>
<organism evidence="4 5">
    <name type="scientific">Cricetibacter osteomyelitidis</name>
    <dbReference type="NCBI Taxonomy" id="1521931"/>
    <lineage>
        <taxon>Bacteria</taxon>
        <taxon>Pseudomonadati</taxon>
        <taxon>Pseudomonadota</taxon>
        <taxon>Gammaproteobacteria</taxon>
        <taxon>Pasteurellales</taxon>
        <taxon>Pasteurellaceae</taxon>
        <taxon>Cricetibacter</taxon>
    </lineage>
</organism>
<evidence type="ECO:0000256" key="1">
    <source>
        <dbReference type="ARBA" id="ARBA00023125"/>
    </source>
</evidence>
<dbReference type="RefSeq" id="WP_131977337.1">
    <property type="nucleotide sequence ID" value="NZ_SLYB01000016.1"/>
</dbReference>
<dbReference type="GO" id="GO:0000976">
    <property type="term" value="F:transcription cis-regulatory region binding"/>
    <property type="evidence" value="ECO:0007669"/>
    <property type="project" value="TreeGrafter"/>
</dbReference>
<proteinExistence type="predicted"/>
<dbReference type="PROSITE" id="PS01081">
    <property type="entry name" value="HTH_TETR_1"/>
    <property type="match status" value="1"/>
</dbReference>
<evidence type="ECO:0000259" key="3">
    <source>
        <dbReference type="PROSITE" id="PS50977"/>
    </source>
</evidence>
<dbReference type="PRINTS" id="PR00455">
    <property type="entry name" value="HTHTETR"/>
</dbReference>
<dbReference type="InterPro" id="IPR009057">
    <property type="entry name" value="Homeodomain-like_sf"/>
</dbReference>
<dbReference type="AlphaFoldDB" id="A0A4R2T082"/>
<dbReference type="Pfam" id="PF22604">
    <property type="entry name" value="TetR_HI_0893_C"/>
    <property type="match status" value="1"/>
</dbReference>
<protein>
    <submittedName>
        <fullName evidence="4">TetR family transcriptional regulator</fullName>
    </submittedName>
</protein>
<feature type="DNA-binding region" description="H-T-H motif" evidence="2">
    <location>
        <begin position="30"/>
        <end position="49"/>
    </location>
</feature>
<feature type="domain" description="HTH tetR-type" evidence="3">
    <location>
        <begin position="7"/>
        <end position="67"/>
    </location>
</feature>
<keyword evidence="1 2" id="KW-0238">DNA-binding</keyword>
<dbReference type="Pfam" id="PF00440">
    <property type="entry name" value="TetR_N"/>
    <property type="match status" value="1"/>
</dbReference>
<dbReference type="Gene3D" id="1.10.357.10">
    <property type="entry name" value="Tetracycline Repressor, domain 2"/>
    <property type="match status" value="1"/>
</dbReference>
<evidence type="ECO:0000313" key="5">
    <source>
        <dbReference type="Proteomes" id="UP000295763"/>
    </source>
</evidence>
<dbReference type="PANTHER" id="PTHR30055:SF207">
    <property type="entry name" value="HTH-TYPE TRANSCRIPTIONAL REPRESSOR FATR"/>
    <property type="match status" value="1"/>
</dbReference>
<keyword evidence="5" id="KW-1185">Reference proteome</keyword>
<dbReference type="OrthoDB" id="63332at2"/>
<reference evidence="4 5" key="1">
    <citation type="submission" date="2019-03" db="EMBL/GenBank/DDBJ databases">
        <title>Genomic Encyclopedia of Type Strains, Phase IV (KMG-IV): sequencing the most valuable type-strain genomes for metagenomic binning, comparative biology and taxonomic classification.</title>
        <authorList>
            <person name="Goeker M."/>
        </authorList>
    </citation>
    <scope>NUCLEOTIDE SEQUENCE [LARGE SCALE GENOMIC DNA]</scope>
    <source>
        <strain evidence="4 5">DSM 28404</strain>
    </source>
</reference>
<evidence type="ECO:0000256" key="2">
    <source>
        <dbReference type="PROSITE-ProRule" id="PRU00335"/>
    </source>
</evidence>
<dbReference type="SUPFAM" id="SSF46689">
    <property type="entry name" value="Homeodomain-like"/>
    <property type="match status" value="1"/>
</dbReference>
<sequence length="191" mass="22598">MSQKKVSDMTNQIFAATERLMAEHGLHYLSMHKIAKEAGISAGSIYVYFKNKEELLELLVRNIFDTFQQELTKNWDPEAEPFQQYRQLWLNLWNVLLNRPSFTLNMSQYQSLPNFHKIVRECKSNEQDQWHIFCKQAIERQVLVDLPTDILWILSLEGAIHLAYYAVLENKTYSTALLETIIERSWRSIKK</sequence>
<name>A0A4R2T082_9PAST</name>
<dbReference type="PANTHER" id="PTHR30055">
    <property type="entry name" value="HTH-TYPE TRANSCRIPTIONAL REGULATOR RUTR"/>
    <property type="match status" value="1"/>
</dbReference>